<comment type="caution">
    <text evidence="3">The sequence shown here is derived from an EMBL/GenBank/DDBJ whole genome shotgun (WGS) entry which is preliminary data.</text>
</comment>
<evidence type="ECO:0000313" key="3">
    <source>
        <dbReference type="EMBL" id="RCX03946.1"/>
    </source>
</evidence>
<dbReference type="GO" id="GO:0005886">
    <property type="term" value="C:plasma membrane"/>
    <property type="evidence" value="ECO:0007669"/>
    <property type="project" value="TreeGrafter"/>
</dbReference>
<dbReference type="Proteomes" id="UP000253517">
    <property type="component" value="Unassembled WGS sequence"/>
</dbReference>
<keyword evidence="2" id="KW-1133">Transmembrane helix</keyword>
<accession>A0A369A6I7</accession>
<keyword evidence="4" id="KW-1185">Reference proteome</keyword>
<dbReference type="InterPro" id="IPR050445">
    <property type="entry name" value="Bact_polysacc_biosynth/exp"/>
</dbReference>
<dbReference type="PANTHER" id="PTHR32309">
    <property type="entry name" value="TYROSINE-PROTEIN KINASE"/>
    <property type="match status" value="1"/>
</dbReference>
<protein>
    <submittedName>
        <fullName evidence="3">Uncharacterized protein involved in exopolysaccharide biosynthesis</fullName>
    </submittedName>
</protein>
<dbReference type="GO" id="GO:0004713">
    <property type="term" value="F:protein tyrosine kinase activity"/>
    <property type="evidence" value="ECO:0007669"/>
    <property type="project" value="TreeGrafter"/>
</dbReference>
<sequence length="732" mass="84150">MSLIKFLRLFNRNFKYLMASSMTLAILVFLMVKSKPKEYESETEIYTGIASGLNLTNVDRTNVDFFATANAYDNLINIIKSRQTLEETGEELLALHLSLDGPTAEIIGDEAWRQMIEILTPELYNELKSTKGIDSCLANIRAWKQKNYNTFRGKIIFNAEESPYSFKAISKINVSRIQNSDLINIKYKYIDPGICKSTLEILSRVFIRRMNEIKASQSNNAVEYFKKQVAMAREELNAAEDRLKQFRVQNNIINYGEQTKSIATMKEQMEDEFQKELAVRASNKASLEKLEEQLQVNKVIIKFSDELLEKRRQLAEIQAQITTMEIYYNDPNTINILRRKAAELRAELSDLLTKRYQFSRTTDGVPNQALLQEWLKYTLALDESEARLRIFDERRKYFEKLYNEFAPLGSLLARYEREIGIAEKNYLELLHSLNQAIMRQQSDLIASGGLVVSVPPYFPLKPLPSKTAVMVAASGVVGFVLPLLIIILLEFFDSTLKNPIRAESVIGKKILGTYPSLKLTKADKGVDLEWVKKQTVGLSLQTIRLEHYIKSKEISRPFIVAVLSTRTGEGKTSMIQEIANRLVMLQYRVMVLVPEDSFVNEDNTFFDRITFKNDKTFEAAKRVEDLIPPGFTASLYDYLFVEIPSLMNNQYSINLSMQAHLHILVARANRTWVKADEFLLSEYSRSVNSEIRTLLNKVKIEELEVVLGEIPKERSFLRKLIKRFVAAEFKTA</sequence>
<gene>
    <name evidence="3" type="ORF">DES35_102403</name>
</gene>
<dbReference type="AlphaFoldDB" id="A0A369A6I7"/>
<keyword evidence="2" id="KW-0812">Transmembrane</keyword>
<evidence type="ECO:0000256" key="2">
    <source>
        <dbReference type="SAM" id="Phobius"/>
    </source>
</evidence>
<dbReference type="RefSeq" id="WP_114366219.1">
    <property type="nucleotide sequence ID" value="NZ_BHZF01000002.1"/>
</dbReference>
<dbReference type="EMBL" id="QPJS01000002">
    <property type="protein sequence ID" value="RCX03946.1"/>
    <property type="molecule type" value="Genomic_DNA"/>
</dbReference>
<proteinExistence type="predicted"/>
<organism evidence="3 4">
    <name type="scientific">Schleiferia thermophila</name>
    <dbReference type="NCBI Taxonomy" id="884107"/>
    <lineage>
        <taxon>Bacteria</taxon>
        <taxon>Pseudomonadati</taxon>
        <taxon>Bacteroidota</taxon>
        <taxon>Flavobacteriia</taxon>
        <taxon>Flavobacteriales</taxon>
        <taxon>Schleiferiaceae</taxon>
        <taxon>Schleiferia</taxon>
    </lineage>
</organism>
<feature type="coiled-coil region" evidence="1">
    <location>
        <begin position="300"/>
        <end position="354"/>
    </location>
</feature>
<dbReference type="CDD" id="cd01983">
    <property type="entry name" value="SIMIBI"/>
    <property type="match status" value="1"/>
</dbReference>
<name>A0A369A6I7_9FLAO</name>
<feature type="coiled-coil region" evidence="1">
    <location>
        <begin position="222"/>
        <end position="249"/>
    </location>
</feature>
<evidence type="ECO:0000256" key="1">
    <source>
        <dbReference type="SAM" id="Coils"/>
    </source>
</evidence>
<dbReference type="InterPro" id="IPR027417">
    <property type="entry name" value="P-loop_NTPase"/>
</dbReference>
<feature type="transmembrane region" description="Helical" evidence="2">
    <location>
        <begin position="468"/>
        <end position="492"/>
    </location>
</feature>
<dbReference type="PANTHER" id="PTHR32309:SF13">
    <property type="entry name" value="FERRIC ENTEROBACTIN TRANSPORT PROTEIN FEPE"/>
    <property type="match status" value="1"/>
</dbReference>
<keyword evidence="1" id="KW-0175">Coiled coil</keyword>
<reference evidence="3 4" key="1">
    <citation type="submission" date="2018-07" db="EMBL/GenBank/DDBJ databases">
        <title>Genomic Encyclopedia of Type Strains, Phase IV (KMG-IV): sequencing the most valuable type-strain genomes for metagenomic binning, comparative biology and taxonomic classification.</title>
        <authorList>
            <person name="Goeker M."/>
        </authorList>
    </citation>
    <scope>NUCLEOTIDE SEQUENCE [LARGE SCALE GENOMIC DNA]</scope>
    <source>
        <strain evidence="3 4">DSM 21410</strain>
    </source>
</reference>
<evidence type="ECO:0000313" key="4">
    <source>
        <dbReference type="Proteomes" id="UP000253517"/>
    </source>
</evidence>
<dbReference type="SUPFAM" id="SSF52540">
    <property type="entry name" value="P-loop containing nucleoside triphosphate hydrolases"/>
    <property type="match status" value="1"/>
</dbReference>
<keyword evidence="2" id="KW-0472">Membrane</keyword>